<name>A0A225MLX5_9BURK</name>
<protein>
    <submittedName>
        <fullName evidence="6">LysR family transcriptional regulator</fullName>
    </submittedName>
</protein>
<feature type="domain" description="HTH lysR-type" evidence="5">
    <location>
        <begin position="1"/>
        <end position="58"/>
    </location>
</feature>
<dbReference type="PANTHER" id="PTHR30419:SF8">
    <property type="entry name" value="NITROGEN ASSIMILATION TRANSCRIPTIONAL ACTIVATOR-RELATED"/>
    <property type="match status" value="1"/>
</dbReference>
<organism evidence="6 7">
    <name type="scientific">Candidimonas nitroreducens</name>
    <dbReference type="NCBI Taxonomy" id="683354"/>
    <lineage>
        <taxon>Bacteria</taxon>
        <taxon>Pseudomonadati</taxon>
        <taxon>Pseudomonadota</taxon>
        <taxon>Betaproteobacteria</taxon>
        <taxon>Burkholderiales</taxon>
        <taxon>Alcaligenaceae</taxon>
        <taxon>Candidimonas</taxon>
    </lineage>
</organism>
<evidence type="ECO:0000313" key="6">
    <source>
        <dbReference type="EMBL" id="OWT61972.1"/>
    </source>
</evidence>
<dbReference type="InterPro" id="IPR036388">
    <property type="entry name" value="WH-like_DNA-bd_sf"/>
</dbReference>
<dbReference type="InterPro" id="IPR005119">
    <property type="entry name" value="LysR_subst-bd"/>
</dbReference>
<dbReference type="AlphaFoldDB" id="A0A225MLX5"/>
<comment type="similarity">
    <text evidence="1">Belongs to the LysR transcriptional regulatory family.</text>
</comment>
<reference evidence="7" key="1">
    <citation type="submission" date="2017-06" db="EMBL/GenBank/DDBJ databases">
        <title>Herbaspirillum phytohormonus sp. nov., isolated from the root nodule of Robinia pseudoacacia in lead-zinc mine.</title>
        <authorList>
            <person name="Fan M."/>
            <person name="Lin Y."/>
        </authorList>
    </citation>
    <scope>NUCLEOTIDE SEQUENCE [LARGE SCALE GENOMIC DNA]</scope>
    <source>
        <strain evidence="7">SC-089</strain>
    </source>
</reference>
<dbReference type="GO" id="GO:0005829">
    <property type="term" value="C:cytosol"/>
    <property type="evidence" value="ECO:0007669"/>
    <property type="project" value="TreeGrafter"/>
</dbReference>
<dbReference type="InterPro" id="IPR000847">
    <property type="entry name" value="LysR_HTH_N"/>
</dbReference>
<evidence type="ECO:0000313" key="7">
    <source>
        <dbReference type="Proteomes" id="UP000214603"/>
    </source>
</evidence>
<dbReference type="EMBL" id="NJIH01000004">
    <property type="protein sequence ID" value="OWT61972.1"/>
    <property type="molecule type" value="Genomic_DNA"/>
</dbReference>
<evidence type="ECO:0000256" key="4">
    <source>
        <dbReference type="ARBA" id="ARBA00023163"/>
    </source>
</evidence>
<keyword evidence="4" id="KW-0804">Transcription</keyword>
<dbReference type="OrthoDB" id="8587114at2"/>
<evidence type="ECO:0000256" key="1">
    <source>
        <dbReference type="ARBA" id="ARBA00009437"/>
    </source>
</evidence>
<dbReference type="PANTHER" id="PTHR30419">
    <property type="entry name" value="HTH-TYPE TRANSCRIPTIONAL REGULATOR YBHD"/>
    <property type="match status" value="1"/>
</dbReference>
<dbReference type="Proteomes" id="UP000214603">
    <property type="component" value="Unassembled WGS sequence"/>
</dbReference>
<keyword evidence="3" id="KW-0238">DNA-binding</keyword>
<sequence>MDFKQLRALITVAETGNVSKAAKILNVVQPAVSKQIKQLEDELGVSLFFRDKRGMELTYEGKILEEHAHRIMDEIKVAREKISATSEMAIGTVTVGLLASVSDVLSSILIGSLERLYPRIEVRIVMGHAEHILSWLERGDLEIALLYADAAVAEMEISKIIEENLYLIGAVDCGLSVETPVAFSDAMALPLIFANAKYGIRYLVDQAAKRVGVRPRVVLETSALSVQKRLILEGYGHTILPWVAVADDVKNGRLAAAPIVMPTLTRQLGLGVMSSRLQSKATQCVLAEMLLCIKRIVHTGEWPEARWLGAREAEAIGVTYS</sequence>
<keyword evidence="7" id="KW-1185">Reference proteome</keyword>
<dbReference type="InterPro" id="IPR036390">
    <property type="entry name" value="WH_DNA-bd_sf"/>
</dbReference>
<dbReference type="RefSeq" id="WP_088603058.1">
    <property type="nucleotide sequence ID" value="NZ_NJIH01000004.1"/>
</dbReference>
<accession>A0A225MLX5</accession>
<dbReference type="Pfam" id="PF00126">
    <property type="entry name" value="HTH_1"/>
    <property type="match status" value="1"/>
</dbReference>
<dbReference type="GO" id="GO:0003677">
    <property type="term" value="F:DNA binding"/>
    <property type="evidence" value="ECO:0007669"/>
    <property type="project" value="UniProtKB-KW"/>
</dbReference>
<comment type="caution">
    <text evidence="6">The sequence shown here is derived from an EMBL/GenBank/DDBJ whole genome shotgun (WGS) entry which is preliminary data.</text>
</comment>
<evidence type="ECO:0000256" key="3">
    <source>
        <dbReference type="ARBA" id="ARBA00023125"/>
    </source>
</evidence>
<evidence type="ECO:0000259" key="5">
    <source>
        <dbReference type="PROSITE" id="PS50931"/>
    </source>
</evidence>
<dbReference type="SUPFAM" id="SSF53850">
    <property type="entry name" value="Periplasmic binding protein-like II"/>
    <property type="match status" value="1"/>
</dbReference>
<dbReference type="PRINTS" id="PR00039">
    <property type="entry name" value="HTHLYSR"/>
</dbReference>
<dbReference type="Gene3D" id="1.10.10.10">
    <property type="entry name" value="Winged helix-like DNA-binding domain superfamily/Winged helix DNA-binding domain"/>
    <property type="match status" value="1"/>
</dbReference>
<keyword evidence="2" id="KW-0805">Transcription regulation</keyword>
<dbReference type="GO" id="GO:0003700">
    <property type="term" value="F:DNA-binding transcription factor activity"/>
    <property type="evidence" value="ECO:0007669"/>
    <property type="project" value="InterPro"/>
</dbReference>
<dbReference type="Gene3D" id="3.40.190.290">
    <property type="match status" value="1"/>
</dbReference>
<dbReference type="PROSITE" id="PS50931">
    <property type="entry name" value="HTH_LYSR"/>
    <property type="match status" value="1"/>
</dbReference>
<dbReference type="Pfam" id="PF03466">
    <property type="entry name" value="LysR_substrate"/>
    <property type="match status" value="1"/>
</dbReference>
<proteinExistence type="inferred from homology"/>
<dbReference type="InterPro" id="IPR050950">
    <property type="entry name" value="HTH-type_LysR_regulators"/>
</dbReference>
<gene>
    <name evidence="6" type="ORF">CEY11_09145</name>
</gene>
<dbReference type="FunFam" id="1.10.10.10:FF:000001">
    <property type="entry name" value="LysR family transcriptional regulator"/>
    <property type="match status" value="1"/>
</dbReference>
<dbReference type="SUPFAM" id="SSF46785">
    <property type="entry name" value="Winged helix' DNA-binding domain"/>
    <property type="match status" value="1"/>
</dbReference>
<evidence type="ECO:0000256" key="2">
    <source>
        <dbReference type="ARBA" id="ARBA00023015"/>
    </source>
</evidence>